<dbReference type="PANTHER" id="PTHR33785">
    <property type="entry name" value="OS06G0550800 PROTEIN"/>
    <property type="match status" value="1"/>
</dbReference>
<comment type="caution">
    <text evidence="2">The sequence shown here is derived from an EMBL/GenBank/DDBJ whole genome shotgun (WGS) entry which is preliminary data.</text>
</comment>
<organism evidence="2 3">
    <name type="scientific">Rubroshorea leprosula</name>
    <dbReference type="NCBI Taxonomy" id="152421"/>
    <lineage>
        <taxon>Eukaryota</taxon>
        <taxon>Viridiplantae</taxon>
        <taxon>Streptophyta</taxon>
        <taxon>Embryophyta</taxon>
        <taxon>Tracheophyta</taxon>
        <taxon>Spermatophyta</taxon>
        <taxon>Magnoliopsida</taxon>
        <taxon>eudicotyledons</taxon>
        <taxon>Gunneridae</taxon>
        <taxon>Pentapetalae</taxon>
        <taxon>rosids</taxon>
        <taxon>malvids</taxon>
        <taxon>Malvales</taxon>
        <taxon>Dipterocarpaceae</taxon>
        <taxon>Rubroshorea</taxon>
    </lineage>
</organism>
<dbReference type="AlphaFoldDB" id="A0AAV5JWG6"/>
<feature type="region of interest" description="Disordered" evidence="1">
    <location>
        <begin position="48"/>
        <end position="173"/>
    </location>
</feature>
<dbReference type="PANTHER" id="PTHR33785:SF5">
    <property type="entry name" value="SERINE_ARGININE REPETITIVE MATRIX PROTEIN"/>
    <property type="match status" value="1"/>
</dbReference>
<feature type="compositionally biased region" description="Basic and acidic residues" evidence="1">
    <location>
        <begin position="1"/>
        <end position="12"/>
    </location>
</feature>
<keyword evidence="3" id="KW-1185">Reference proteome</keyword>
<sequence>MEEENVGDHDTCFESSSGGDYKKVEASGLLDESWFFGNLFKGRTRMSRCYSDPCPSSKFSQSSSAASTKDRKGLARAPSLPPYLGRELEEVEEKKSNNGKIKMSHLTRQTSDGNLLKAPKPVPNENSVEIQKKRNDGKEKSRLIGKGKSSLLRAPSFPVSIGREELIDEENENDSRMSKLIWQAWANSSENQPQRQTPKGVKHSPSTTPRNRPPRKIEAVNINAKAVKETSPRSVNQRTLKKSLSNLEFHDQKGFKDLGYYKEMAKQDKARRADLSKAWIVQSFAAQTSNCAAKTSTEDMKAQIKFWARAVATNIRQEC</sequence>
<reference evidence="2 3" key="1">
    <citation type="journal article" date="2021" name="Commun. Biol.">
        <title>The genome of Shorea leprosula (Dipterocarpaceae) highlights the ecological relevance of drought in aseasonal tropical rainforests.</title>
        <authorList>
            <person name="Ng K.K.S."/>
            <person name="Kobayashi M.J."/>
            <person name="Fawcett J.A."/>
            <person name="Hatakeyama M."/>
            <person name="Paape T."/>
            <person name="Ng C.H."/>
            <person name="Ang C.C."/>
            <person name="Tnah L.H."/>
            <person name="Lee C.T."/>
            <person name="Nishiyama T."/>
            <person name="Sese J."/>
            <person name="O'Brien M.J."/>
            <person name="Copetti D."/>
            <person name="Mohd Noor M.I."/>
            <person name="Ong R.C."/>
            <person name="Putra M."/>
            <person name="Sireger I.Z."/>
            <person name="Indrioko S."/>
            <person name="Kosugi Y."/>
            <person name="Izuno A."/>
            <person name="Isagi Y."/>
            <person name="Lee S.L."/>
            <person name="Shimizu K.K."/>
        </authorList>
    </citation>
    <scope>NUCLEOTIDE SEQUENCE [LARGE SCALE GENOMIC DNA]</scope>
    <source>
        <strain evidence="2">214</strain>
    </source>
</reference>
<proteinExistence type="predicted"/>
<protein>
    <submittedName>
        <fullName evidence="2">Uncharacterized protein</fullName>
    </submittedName>
</protein>
<accession>A0AAV5JWG6</accession>
<evidence type="ECO:0000256" key="1">
    <source>
        <dbReference type="SAM" id="MobiDB-lite"/>
    </source>
</evidence>
<feature type="compositionally biased region" description="Polar residues" evidence="1">
    <location>
        <begin position="188"/>
        <end position="197"/>
    </location>
</feature>
<feature type="compositionally biased region" description="Basic and acidic residues" evidence="1">
    <location>
        <begin position="130"/>
        <end position="142"/>
    </location>
</feature>
<dbReference type="EMBL" id="BPVZ01000045">
    <property type="protein sequence ID" value="GKV16475.1"/>
    <property type="molecule type" value="Genomic_DNA"/>
</dbReference>
<feature type="compositionally biased region" description="Low complexity" evidence="1">
    <location>
        <begin position="51"/>
        <end position="67"/>
    </location>
</feature>
<name>A0AAV5JWG6_9ROSI</name>
<evidence type="ECO:0000313" key="3">
    <source>
        <dbReference type="Proteomes" id="UP001054252"/>
    </source>
</evidence>
<gene>
    <name evidence="2" type="ORF">SLEP1_g27115</name>
</gene>
<feature type="compositionally biased region" description="Basic and acidic residues" evidence="1">
    <location>
        <begin position="86"/>
        <end position="96"/>
    </location>
</feature>
<dbReference type="Proteomes" id="UP001054252">
    <property type="component" value="Unassembled WGS sequence"/>
</dbReference>
<feature type="region of interest" description="Disordered" evidence="1">
    <location>
        <begin position="1"/>
        <end position="20"/>
    </location>
</feature>
<feature type="region of interest" description="Disordered" evidence="1">
    <location>
        <begin position="188"/>
        <end position="215"/>
    </location>
</feature>
<evidence type="ECO:0000313" key="2">
    <source>
        <dbReference type="EMBL" id="GKV16475.1"/>
    </source>
</evidence>